<sequence length="124" mass="13391">MWYRLVADATMVVHYAFVAYVVVGGFLACRWPRTIWLHIAAVAWGFGGILLGYDCPLTALESYARERGGEAPLPGSGFIAHYITGVLYPESALTLVQVGVAALVLGSWVGVVVLRRRVQPVATA</sequence>
<dbReference type="Proteomes" id="UP001595696">
    <property type="component" value="Unassembled WGS sequence"/>
</dbReference>
<dbReference type="RefSeq" id="WP_378614745.1">
    <property type="nucleotide sequence ID" value="NZ_JBHSAX010000019.1"/>
</dbReference>
<keyword evidence="1" id="KW-0812">Transmembrane</keyword>
<evidence type="ECO:0000313" key="2">
    <source>
        <dbReference type="EMBL" id="MFC3964980.1"/>
    </source>
</evidence>
<keyword evidence="3" id="KW-1185">Reference proteome</keyword>
<feature type="transmembrane region" description="Helical" evidence="1">
    <location>
        <begin position="92"/>
        <end position="114"/>
    </location>
</feature>
<dbReference type="PROSITE" id="PS51257">
    <property type="entry name" value="PROKAR_LIPOPROTEIN"/>
    <property type="match status" value="1"/>
</dbReference>
<reference evidence="3" key="1">
    <citation type="journal article" date="2019" name="Int. J. Syst. Evol. Microbiol.">
        <title>The Global Catalogue of Microorganisms (GCM) 10K type strain sequencing project: providing services to taxonomists for standard genome sequencing and annotation.</title>
        <authorList>
            <consortium name="The Broad Institute Genomics Platform"/>
            <consortium name="The Broad Institute Genome Sequencing Center for Infectious Disease"/>
            <person name="Wu L."/>
            <person name="Ma J."/>
        </authorList>
    </citation>
    <scope>NUCLEOTIDE SEQUENCE [LARGE SCALE GENOMIC DNA]</scope>
    <source>
        <strain evidence="3">CGMCC 4.7330</strain>
    </source>
</reference>
<comment type="caution">
    <text evidence="2">The sequence shown here is derived from an EMBL/GenBank/DDBJ whole genome shotgun (WGS) entry which is preliminary data.</text>
</comment>
<proteinExistence type="predicted"/>
<feature type="transmembrane region" description="Helical" evidence="1">
    <location>
        <begin position="35"/>
        <end position="53"/>
    </location>
</feature>
<evidence type="ECO:0000313" key="3">
    <source>
        <dbReference type="Proteomes" id="UP001595696"/>
    </source>
</evidence>
<keyword evidence="1" id="KW-0472">Membrane</keyword>
<name>A0ABV8DXV8_9NOCA</name>
<gene>
    <name evidence="2" type="ORF">ACFO0B_23590</name>
</gene>
<dbReference type="EMBL" id="JBHSAX010000019">
    <property type="protein sequence ID" value="MFC3964980.1"/>
    <property type="molecule type" value="Genomic_DNA"/>
</dbReference>
<accession>A0ABV8DXV8</accession>
<keyword evidence="1" id="KW-1133">Transmembrane helix</keyword>
<evidence type="ECO:0000256" key="1">
    <source>
        <dbReference type="SAM" id="Phobius"/>
    </source>
</evidence>
<protein>
    <submittedName>
        <fullName evidence="2">DUF2784 domain-containing protein</fullName>
    </submittedName>
</protein>
<dbReference type="Pfam" id="PF10861">
    <property type="entry name" value="DUF2784"/>
    <property type="match status" value="1"/>
</dbReference>
<feature type="transmembrane region" description="Helical" evidence="1">
    <location>
        <begin position="12"/>
        <end position="28"/>
    </location>
</feature>
<organism evidence="2 3">
    <name type="scientific">Nocardia jiangsuensis</name>
    <dbReference type="NCBI Taxonomy" id="1691563"/>
    <lineage>
        <taxon>Bacteria</taxon>
        <taxon>Bacillati</taxon>
        <taxon>Actinomycetota</taxon>
        <taxon>Actinomycetes</taxon>
        <taxon>Mycobacteriales</taxon>
        <taxon>Nocardiaceae</taxon>
        <taxon>Nocardia</taxon>
    </lineage>
</organism>
<dbReference type="InterPro" id="IPR021218">
    <property type="entry name" value="DUF2784"/>
</dbReference>